<dbReference type="Gramene" id="SIN_1011360.t">
    <property type="protein sequence ID" value="SIN_1011360.t.cds1"/>
    <property type="gene ID" value="SIN_1011360"/>
</dbReference>
<dbReference type="GeneID" id="105159273"/>
<gene>
    <name evidence="3" type="primary">LOC105159273</name>
</gene>
<evidence type="ECO:0000256" key="1">
    <source>
        <dbReference type="SAM" id="MobiDB-lite"/>
    </source>
</evidence>
<name>A0A6I9T2V6_SESIN</name>
<accession>A0A6I9T2V6</accession>
<feature type="compositionally biased region" description="Low complexity" evidence="1">
    <location>
        <begin position="51"/>
        <end position="64"/>
    </location>
</feature>
<proteinExistence type="predicted"/>
<dbReference type="RefSeq" id="XP_011074584.1">
    <property type="nucleotide sequence ID" value="XM_011076282.2"/>
</dbReference>
<dbReference type="FunCoup" id="A0A6I9T2V6">
    <property type="interactions" value="220"/>
</dbReference>
<dbReference type="OrthoDB" id="1679543at2759"/>
<dbReference type="PANTHER" id="PTHR33526">
    <property type="entry name" value="OS07G0123800 PROTEIN"/>
    <property type="match status" value="1"/>
</dbReference>
<dbReference type="InParanoid" id="A0A6I9T2V6"/>
<keyword evidence="2" id="KW-1185">Reference proteome</keyword>
<dbReference type="Proteomes" id="UP000504604">
    <property type="component" value="Linkage group LG3"/>
</dbReference>
<dbReference type="PIRSF" id="PIRSF031279">
    <property type="entry name" value="UCP031279"/>
    <property type="match status" value="1"/>
</dbReference>
<evidence type="ECO:0000313" key="3">
    <source>
        <dbReference type="RefSeq" id="XP_011074584.1"/>
    </source>
</evidence>
<dbReference type="InterPro" id="IPR016972">
    <property type="entry name" value="UCP031279"/>
</dbReference>
<sequence>MKPQTSQKNRFLRLIATPFRALCKARDFYVKSMMDCANSNIIGLQGTSQGPSLPRSFSASSARSDNSEDFRELVRAASAHGIGNRADLEAYIKQEMLKARTGSGSGPRAMSARSISVAMGRIDEDSPCCYFGEDINGNSVINVKNEMKYPRSKSHAVAKTPF</sequence>
<evidence type="ECO:0000313" key="2">
    <source>
        <dbReference type="Proteomes" id="UP000504604"/>
    </source>
</evidence>
<organism evidence="2 3">
    <name type="scientific">Sesamum indicum</name>
    <name type="common">Oriental sesame</name>
    <name type="synonym">Sesamum orientale</name>
    <dbReference type="NCBI Taxonomy" id="4182"/>
    <lineage>
        <taxon>Eukaryota</taxon>
        <taxon>Viridiplantae</taxon>
        <taxon>Streptophyta</taxon>
        <taxon>Embryophyta</taxon>
        <taxon>Tracheophyta</taxon>
        <taxon>Spermatophyta</taxon>
        <taxon>Magnoliopsida</taxon>
        <taxon>eudicotyledons</taxon>
        <taxon>Gunneridae</taxon>
        <taxon>Pentapetalae</taxon>
        <taxon>asterids</taxon>
        <taxon>lamiids</taxon>
        <taxon>Lamiales</taxon>
        <taxon>Pedaliaceae</taxon>
        <taxon>Sesamum</taxon>
    </lineage>
</organism>
<feature type="region of interest" description="Disordered" evidence="1">
    <location>
        <begin position="47"/>
        <end position="67"/>
    </location>
</feature>
<dbReference type="KEGG" id="sind:105159273"/>
<dbReference type="PANTHER" id="PTHR33526:SF4">
    <property type="entry name" value="OS07G0123800 PROTEIN"/>
    <property type="match status" value="1"/>
</dbReference>
<dbReference type="AlphaFoldDB" id="A0A6I9T2V6"/>
<reference evidence="3" key="1">
    <citation type="submission" date="2025-08" db="UniProtKB">
        <authorList>
            <consortium name="RefSeq"/>
        </authorList>
    </citation>
    <scope>IDENTIFICATION</scope>
</reference>
<protein>
    <submittedName>
        <fullName evidence="3">Uncharacterized protein LOC105159273</fullName>
    </submittedName>
</protein>